<dbReference type="EMBL" id="BAAAJK010000022">
    <property type="protein sequence ID" value="GAA1393294.1"/>
    <property type="molecule type" value="Genomic_DNA"/>
</dbReference>
<dbReference type="PIRSF" id="PIRSF002741">
    <property type="entry name" value="MppA"/>
    <property type="match status" value="1"/>
</dbReference>
<dbReference type="PANTHER" id="PTHR30290:SF65">
    <property type="entry name" value="MONOACYL PHOSPHATIDYLINOSITOL TETRAMANNOSIDE-BINDING PROTEIN LPQW-RELATED"/>
    <property type="match status" value="1"/>
</dbReference>
<sequence>MPGPLPGPRPGPMLTAALSALALVLTACGAGAGTGEVRTGAELSAVPAFNEQPYENVRDGGTVTLPLRSDLNPQFNRHQGDTTLDTLTVWRWYNPVLVTFTPQGEPRFNPDYLVSAVDERIGDDTRITYTINPRAVFNDGTPIDWRAFEATWRARNGRDTAYIAQSTDGYDRIASVTRGADDRQVVVTFDGVHAWWPGLFPELVHPAVAADPAVFNQGYLNEPHPEWGAGPYTVAAHDRQNSTITFERNPAWWGRPGKLDRVTLVQMEPTAKINAFRNGQLDATEAESADLLAQARSAPGADVRISARTASFLLTVNSAAPLLGDPGVRRAIMQGVDRGQLVDIAFQGMDYTEEPLGSLMLKPYQEGYRDNLSAVVDGGPEAAAEGLDALGWVPGPDGIRVKDGTPLSITFVQTGDTPASRAAAGALVAMMRAIGVDLQVRQVPAADFSSVLANKEFDLLISGFMSVDPYGIAGICQLYCSTSQLNNSGTGTPELDAQLQRVATLATPAEQFAAANAAEQKALGSYGLLPLYSGPETWVTRADLANFGASLFHRALPETIGRTG</sequence>
<keyword evidence="4" id="KW-1185">Reference proteome</keyword>
<dbReference type="PANTHER" id="PTHR30290">
    <property type="entry name" value="PERIPLASMIC BINDING COMPONENT OF ABC TRANSPORTER"/>
    <property type="match status" value="1"/>
</dbReference>
<dbReference type="Gene3D" id="3.10.105.10">
    <property type="entry name" value="Dipeptide-binding Protein, Domain 3"/>
    <property type="match status" value="1"/>
</dbReference>
<feature type="chain" id="PRO_5046104764" evidence="1">
    <location>
        <begin position="33"/>
        <end position="564"/>
    </location>
</feature>
<dbReference type="InterPro" id="IPR030678">
    <property type="entry name" value="Peptide/Ni-bd"/>
</dbReference>
<gene>
    <name evidence="3" type="ORF">GCM10009613_39600</name>
</gene>
<evidence type="ECO:0000313" key="4">
    <source>
        <dbReference type="Proteomes" id="UP001501414"/>
    </source>
</evidence>
<accession>A0ABN1Y125</accession>
<feature type="domain" description="Solute-binding protein family 5" evidence="2">
    <location>
        <begin position="123"/>
        <end position="481"/>
    </location>
</feature>
<reference evidence="3 4" key="1">
    <citation type="journal article" date="2019" name="Int. J. Syst. Evol. Microbiol.">
        <title>The Global Catalogue of Microorganisms (GCM) 10K type strain sequencing project: providing services to taxonomists for standard genome sequencing and annotation.</title>
        <authorList>
            <consortium name="The Broad Institute Genomics Platform"/>
            <consortium name="The Broad Institute Genome Sequencing Center for Infectious Disease"/>
            <person name="Wu L."/>
            <person name="Ma J."/>
        </authorList>
    </citation>
    <scope>NUCLEOTIDE SEQUENCE [LARGE SCALE GENOMIC DNA]</scope>
    <source>
        <strain evidence="3 4">JCM 11896</strain>
    </source>
</reference>
<keyword evidence="1" id="KW-0732">Signal</keyword>
<dbReference type="InterPro" id="IPR000914">
    <property type="entry name" value="SBP_5_dom"/>
</dbReference>
<protein>
    <submittedName>
        <fullName evidence="3">ABC transporter family substrate-binding protein</fullName>
    </submittedName>
</protein>
<proteinExistence type="predicted"/>
<comment type="caution">
    <text evidence="3">The sequence shown here is derived from an EMBL/GenBank/DDBJ whole genome shotgun (WGS) entry which is preliminary data.</text>
</comment>
<dbReference type="Proteomes" id="UP001501414">
    <property type="component" value="Unassembled WGS sequence"/>
</dbReference>
<dbReference type="InterPro" id="IPR039424">
    <property type="entry name" value="SBP_5"/>
</dbReference>
<dbReference type="SUPFAM" id="SSF53850">
    <property type="entry name" value="Periplasmic binding protein-like II"/>
    <property type="match status" value="1"/>
</dbReference>
<feature type="signal peptide" evidence="1">
    <location>
        <begin position="1"/>
        <end position="32"/>
    </location>
</feature>
<dbReference type="CDD" id="cd08501">
    <property type="entry name" value="PBP2_Lpqw"/>
    <property type="match status" value="1"/>
</dbReference>
<dbReference type="Pfam" id="PF00496">
    <property type="entry name" value="SBP_bac_5"/>
    <property type="match status" value="1"/>
</dbReference>
<dbReference type="Gene3D" id="3.90.76.10">
    <property type="entry name" value="Dipeptide-binding Protein, Domain 1"/>
    <property type="match status" value="1"/>
</dbReference>
<evidence type="ECO:0000259" key="2">
    <source>
        <dbReference type="Pfam" id="PF00496"/>
    </source>
</evidence>
<dbReference type="RefSeq" id="WP_344024637.1">
    <property type="nucleotide sequence ID" value="NZ_BAAAJK010000022.1"/>
</dbReference>
<name>A0ABN1Y125_9PSEU</name>
<evidence type="ECO:0000313" key="3">
    <source>
        <dbReference type="EMBL" id="GAA1393294.1"/>
    </source>
</evidence>
<dbReference type="Gene3D" id="3.40.190.10">
    <property type="entry name" value="Periplasmic binding protein-like II"/>
    <property type="match status" value="1"/>
</dbReference>
<evidence type="ECO:0000256" key="1">
    <source>
        <dbReference type="SAM" id="SignalP"/>
    </source>
</evidence>
<organism evidence="3 4">
    <name type="scientific">Pseudonocardia kongjuensis</name>
    <dbReference type="NCBI Taxonomy" id="102227"/>
    <lineage>
        <taxon>Bacteria</taxon>
        <taxon>Bacillati</taxon>
        <taxon>Actinomycetota</taxon>
        <taxon>Actinomycetes</taxon>
        <taxon>Pseudonocardiales</taxon>
        <taxon>Pseudonocardiaceae</taxon>
        <taxon>Pseudonocardia</taxon>
    </lineage>
</organism>